<comment type="caution">
    <text evidence="3">The sequence shown here is derived from an EMBL/GenBank/DDBJ whole genome shotgun (WGS) entry which is preliminary data.</text>
</comment>
<evidence type="ECO:0000256" key="1">
    <source>
        <dbReference type="SAM" id="MobiDB-lite"/>
    </source>
</evidence>
<evidence type="ECO:0000259" key="2">
    <source>
        <dbReference type="Pfam" id="PF04059"/>
    </source>
</evidence>
<reference evidence="3" key="1">
    <citation type="submission" date="2023-10" db="EMBL/GenBank/DDBJ databases">
        <authorList>
            <person name="Chen Y."/>
            <person name="Shah S."/>
            <person name="Dougan E. K."/>
            <person name="Thang M."/>
            <person name="Chan C."/>
        </authorList>
    </citation>
    <scope>NUCLEOTIDE SEQUENCE [LARGE SCALE GENOMIC DNA]</scope>
</reference>
<sequence>GSRLRAPSWAGFAGNSSAQYLLHWKTPAFSAPRTGAMTRGAQLDLLPGCVGVGACPKAEDWPCMPAAPICCPYDASDVPSYSSAGDGDDAAPAPLAAGPARPGEELQGDGPRPEGEASPPAPTAPGCGELRTSPGLLADEDEGGSGPPCHSVPLPAPRQWRLHDPGAPPGLEPRDEVPSPDDPKKDSVQAGRTPLSSKAWAYVPAASPEKAAARWRGGRQAPRSRSVQGRTTVMMRNLPYCYSRQMLIDLLDSKGFWGGTVSDDFLYLPIDFESGYHVGYAFVNLTLSEHAVRFMEIFNGFNDWTPRRDNRICEVSWGSIQGFHANVERFETKQLVMEGLPERCKPVVFIDGVQHSFHTFVECKQQLKEWMDRKLGPSSFYG</sequence>
<feature type="non-terminal residue" evidence="3">
    <location>
        <position position="1"/>
    </location>
</feature>
<feature type="domain" description="Mei2-like C-terminal RNA recognition motif" evidence="2">
    <location>
        <begin position="230"/>
        <end position="330"/>
    </location>
</feature>
<dbReference type="EMBL" id="CAUYUJ010015909">
    <property type="protein sequence ID" value="CAK0859512.1"/>
    <property type="molecule type" value="Genomic_DNA"/>
</dbReference>
<feature type="compositionally biased region" description="Basic and acidic residues" evidence="1">
    <location>
        <begin position="172"/>
        <end position="187"/>
    </location>
</feature>
<organism evidence="3 4">
    <name type="scientific">Prorocentrum cordatum</name>
    <dbReference type="NCBI Taxonomy" id="2364126"/>
    <lineage>
        <taxon>Eukaryota</taxon>
        <taxon>Sar</taxon>
        <taxon>Alveolata</taxon>
        <taxon>Dinophyceae</taxon>
        <taxon>Prorocentrales</taxon>
        <taxon>Prorocentraceae</taxon>
        <taxon>Prorocentrum</taxon>
    </lineage>
</organism>
<dbReference type="Proteomes" id="UP001189429">
    <property type="component" value="Unassembled WGS sequence"/>
</dbReference>
<evidence type="ECO:0000313" key="4">
    <source>
        <dbReference type="Proteomes" id="UP001189429"/>
    </source>
</evidence>
<accession>A0ABN9UIK0</accession>
<dbReference type="InterPro" id="IPR012677">
    <property type="entry name" value="Nucleotide-bd_a/b_plait_sf"/>
</dbReference>
<dbReference type="SUPFAM" id="SSF54928">
    <property type="entry name" value="RNA-binding domain, RBD"/>
    <property type="match status" value="1"/>
</dbReference>
<dbReference type="InterPro" id="IPR035979">
    <property type="entry name" value="RBD_domain_sf"/>
</dbReference>
<name>A0ABN9UIK0_9DINO</name>
<dbReference type="Pfam" id="PF04059">
    <property type="entry name" value="RRM_2"/>
    <property type="match status" value="1"/>
</dbReference>
<evidence type="ECO:0000313" key="3">
    <source>
        <dbReference type="EMBL" id="CAK0859512.1"/>
    </source>
</evidence>
<dbReference type="Gene3D" id="3.30.70.330">
    <property type="match status" value="1"/>
</dbReference>
<protein>
    <recommendedName>
        <fullName evidence="2">Mei2-like C-terminal RNA recognition motif domain-containing protein</fullName>
    </recommendedName>
</protein>
<feature type="compositionally biased region" description="Low complexity" evidence="1">
    <location>
        <begin position="90"/>
        <end position="100"/>
    </location>
</feature>
<proteinExistence type="predicted"/>
<keyword evidence="4" id="KW-1185">Reference proteome</keyword>
<dbReference type="CDD" id="cd12277">
    <property type="entry name" value="RRM3_MEI2_EAR1_like"/>
    <property type="match status" value="1"/>
</dbReference>
<gene>
    <name evidence="3" type="ORF">PCOR1329_LOCUS48849</name>
</gene>
<dbReference type="InterPro" id="IPR007201">
    <property type="entry name" value="Mei2-like_Rrm_C"/>
</dbReference>
<feature type="region of interest" description="Disordered" evidence="1">
    <location>
        <begin position="80"/>
        <end position="195"/>
    </location>
</feature>